<proteinExistence type="predicted"/>
<comment type="caution">
    <text evidence="1">The sequence shown here is derived from an EMBL/GenBank/DDBJ whole genome shotgun (WGS) entry which is preliminary data.</text>
</comment>
<evidence type="ECO:0000313" key="2">
    <source>
        <dbReference type="Proteomes" id="UP001488805"/>
    </source>
</evidence>
<evidence type="ECO:0000313" key="1">
    <source>
        <dbReference type="EMBL" id="KAK9516174.1"/>
    </source>
</evidence>
<sequence>MRQKPLEVQQETPARFLELHFLLLPERNVNRSVCSLRHRTLVSRKEAGFLVRQRSRGGRGGRRRVASLNPSTVARQTGLDRCNAEDELHGFICRGMNQSEDRLRHVCHSITP</sequence>
<gene>
    <name evidence="1" type="ORF">VZT92_024121</name>
</gene>
<dbReference type="EMBL" id="JBCEZU010000575">
    <property type="protein sequence ID" value="KAK9516174.1"/>
    <property type="molecule type" value="Genomic_DNA"/>
</dbReference>
<dbReference type="AlphaFoldDB" id="A0AAW1E3C5"/>
<reference evidence="1 2" key="1">
    <citation type="journal article" date="2024" name="Genome Biol. Evol.">
        <title>Chromosome-level genome assembly of the viviparous eelpout Zoarces viviparus.</title>
        <authorList>
            <person name="Fuhrmann N."/>
            <person name="Brasseur M.V."/>
            <person name="Bakowski C.E."/>
            <person name="Podsiadlowski L."/>
            <person name="Prost S."/>
            <person name="Krehenwinkel H."/>
            <person name="Mayer C."/>
        </authorList>
    </citation>
    <scope>NUCLEOTIDE SEQUENCE [LARGE SCALE GENOMIC DNA]</scope>
    <source>
        <strain evidence="1">NO-MEL_2022_Ind0_liver</strain>
    </source>
</reference>
<accession>A0AAW1E3C5</accession>
<dbReference type="Proteomes" id="UP001488805">
    <property type="component" value="Unassembled WGS sequence"/>
</dbReference>
<protein>
    <submittedName>
        <fullName evidence="1">Uncharacterized protein</fullName>
    </submittedName>
</protein>
<keyword evidence="2" id="KW-1185">Reference proteome</keyword>
<organism evidence="1 2">
    <name type="scientific">Zoarces viviparus</name>
    <name type="common">Viviparous eelpout</name>
    <name type="synonym">Blennius viviparus</name>
    <dbReference type="NCBI Taxonomy" id="48416"/>
    <lineage>
        <taxon>Eukaryota</taxon>
        <taxon>Metazoa</taxon>
        <taxon>Chordata</taxon>
        <taxon>Craniata</taxon>
        <taxon>Vertebrata</taxon>
        <taxon>Euteleostomi</taxon>
        <taxon>Actinopterygii</taxon>
        <taxon>Neopterygii</taxon>
        <taxon>Teleostei</taxon>
        <taxon>Neoteleostei</taxon>
        <taxon>Acanthomorphata</taxon>
        <taxon>Eupercaria</taxon>
        <taxon>Perciformes</taxon>
        <taxon>Cottioidei</taxon>
        <taxon>Zoarcales</taxon>
        <taxon>Zoarcidae</taxon>
        <taxon>Zoarcinae</taxon>
        <taxon>Zoarces</taxon>
    </lineage>
</organism>
<name>A0AAW1E3C5_ZOAVI</name>